<dbReference type="Pfam" id="PF01263">
    <property type="entry name" value="Aldose_epim"/>
    <property type="match status" value="1"/>
</dbReference>
<dbReference type="InterPro" id="IPR014718">
    <property type="entry name" value="GH-type_carb-bd"/>
</dbReference>
<evidence type="ECO:0000313" key="2">
    <source>
        <dbReference type="Proteomes" id="UP000452141"/>
    </source>
</evidence>
<dbReference type="RefSeq" id="WP_154486904.1">
    <property type="nucleotide sequence ID" value="NZ_VUMW01000013.1"/>
</dbReference>
<dbReference type="CDD" id="cd09024">
    <property type="entry name" value="Aldose_epim_lacX"/>
    <property type="match status" value="1"/>
</dbReference>
<dbReference type="InterPro" id="IPR011013">
    <property type="entry name" value="Gal_mutarotase_sf_dom"/>
</dbReference>
<dbReference type="GO" id="GO:0030246">
    <property type="term" value="F:carbohydrate binding"/>
    <property type="evidence" value="ECO:0007669"/>
    <property type="project" value="InterPro"/>
</dbReference>
<dbReference type="GO" id="GO:0016853">
    <property type="term" value="F:isomerase activity"/>
    <property type="evidence" value="ECO:0007669"/>
    <property type="project" value="InterPro"/>
</dbReference>
<dbReference type="InterPro" id="IPR037481">
    <property type="entry name" value="LacX"/>
</dbReference>
<dbReference type="PANTHER" id="PTHR11122:SF13">
    <property type="entry name" value="GLUCOSE-6-PHOSPHATE 1-EPIMERASE"/>
    <property type="match status" value="1"/>
</dbReference>
<gene>
    <name evidence="1" type="ORF">FYJ61_05635</name>
</gene>
<dbReference type="EMBL" id="VUMW01000013">
    <property type="protein sequence ID" value="MST79947.1"/>
    <property type="molecule type" value="Genomic_DNA"/>
</dbReference>
<dbReference type="InterPro" id="IPR008183">
    <property type="entry name" value="Aldose_1/G6P_1-epimerase"/>
</dbReference>
<dbReference type="Proteomes" id="UP000452141">
    <property type="component" value="Unassembled WGS sequence"/>
</dbReference>
<proteinExistence type="predicted"/>
<dbReference type="AlphaFoldDB" id="A0A844FNK2"/>
<reference evidence="1 2" key="1">
    <citation type="submission" date="2019-08" db="EMBL/GenBank/DDBJ databases">
        <title>In-depth cultivation of the pig gut microbiome towards novel bacterial diversity and tailored functional studies.</title>
        <authorList>
            <person name="Wylensek D."/>
            <person name="Hitch T.C.A."/>
            <person name="Clavel T."/>
        </authorList>
    </citation>
    <scope>NUCLEOTIDE SEQUENCE [LARGE SCALE GENOMIC DNA]</scope>
    <source>
        <strain evidence="1 2">WCA-470BD-2E</strain>
    </source>
</reference>
<protein>
    <submittedName>
        <fullName evidence="1">Aldose 1-epimerase family protein</fullName>
    </submittedName>
</protein>
<accession>A0A844FNK2</accession>
<dbReference type="PANTHER" id="PTHR11122">
    <property type="entry name" value="APOSPORY-ASSOCIATED PROTEIN C-RELATED"/>
    <property type="match status" value="1"/>
</dbReference>
<organism evidence="1 2">
    <name type="scientific">Lactobacillus equicursoris</name>
    <dbReference type="NCBI Taxonomy" id="420645"/>
    <lineage>
        <taxon>Bacteria</taxon>
        <taxon>Bacillati</taxon>
        <taxon>Bacillota</taxon>
        <taxon>Bacilli</taxon>
        <taxon>Lactobacillales</taxon>
        <taxon>Lactobacillaceae</taxon>
        <taxon>Lactobacillus</taxon>
    </lineage>
</organism>
<dbReference type="GO" id="GO:0005975">
    <property type="term" value="P:carbohydrate metabolic process"/>
    <property type="evidence" value="ECO:0007669"/>
    <property type="project" value="InterPro"/>
</dbReference>
<dbReference type="Gene3D" id="2.70.98.10">
    <property type="match status" value="1"/>
</dbReference>
<evidence type="ECO:0000313" key="1">
    <source>
        <dbReference type="EMBL" id="MST79947.1"/>
    </source>
</evidence>
<sequence>MTELLTLTNDQLEVKISTLGAEVQSAKNLQDGFEYIWQADKQYWGRHAPILFPFIGRSNENSYLLNGQKYAMKQHGFLRDYDFALEEVKKDSAVLTFVSNAETLEVYPYDFTVRISYQLQGKQLLISYAITNNTDQEMYYSLGFHPAFNLEGDLNNYRLNVEPQTNSLTELLIDPAPFRSGKEAEVALKDSSLPVSYPMLDAGLRIYDAQKLREVTLVSGYQHAIRLDLSDFPYLAIWSPEEKHAPFLCVEGFRGLPDQYGKVGEIADKKGEQVIAPERGEVVSTSISFF</sequence>
<dbReference type="SUPFAM" id="SSF74650">
    <property type="entry name" value="Galactose mutarotase-like"/>
    <property type="match status" value="1"/>
</dbReference>
<comment type="caution">
    <text evidence="1">The sequence shown here is derived from an EMBL/GenBank/DDBJ whole genome shotgun (WGS) entry which is preliminary data.</text>
</comment>
<name>A0A844FNK2_9LACO</name>